<dbReference type="PANTHER" id="PTHR43479:SF23">
    <property type="entry name" value="HTH TETR-TYPE DOMAIN-CONTAINING PROTEIN"/>
    <property type="match status" value="1"/>
</dbReference>
<gene>
    <name evidence="5" type="ORF">CKF48_19845</name>
</gene>
<dbReference type="SUPFAM" id="SSF46689">
    <property type="entry name" value="Homeodomain-like"/>
    <property type="match status" value="1"/>
</dbReference>
<dbReference type="Pfam" id="PF00440">
    <property type="entry name" value="TetR_N"/>
    <property type="match status" value="1"/>
</dbReference>
<dbReference type="PANTHER" id="PTHR43479">
    <property type="entry name" value="ACREF/ENVCD OPERON REPRESSOR-RELATED"/>
    <property type="match status" value="1"/>
</dbReference>
<dbReference type="OrthoDB" id="9810250at2"/>
<keyword evidence="6" id="KW-1185">Reference proteome</keyword>
<name>A0A248TMA7_9BACI</name>
<reference evidence="5 6" key="1">
    <citation type="submission" date="2017-08" db="EMBL/GenBank/DDBJ databases">
        <title>Complete Genome Sequence of Bacillus kochii Oregon-R-modENCODE STRAIN BDGP4, isolated from Drosophila melanogaster gut.</title>
        <authorList>
            <person name="Wan K.H."/>
            <person name="Yu C."/>
            <person name="Park S."/>
            <person name="Hammonds A.S."/>
            <person name="Booth B.W."/>
            <person name="Celniker S.E."/>
        </authorList>
    </citation>
    <scope>NUCLEOTIDE SEQUENCE [LARGE SCALE GENOMIC DNA]</scope>
    <source>
        <strain evidence="5 6">BDGP4</strain>
    </source>
</reference>
<dbReference type="AlphaFoldDB" id="A0A248TMA7"/>
<evidence type="ECO:0000256" key="1">
    <source>
        <dbReference type="ARBA" id="ARBA00022491"/>
    </source>
</evidence>
<dbReference type="RefSeq" id="WP_095372931.1">
    <property type="nucleotide sequence ID" value="NZ_CANMJM010000003.1"/>
</dbReference>
<evidence type="ECO:0000259" key="4">
    <source>
        <dbReference type="PROSITE" id="PS50977"/>
    </source>
</evidence>
<dbReference type="EMBL" id="CP022983">
    <property type="protein sequence ID" value="ASV69368.1"/>
    <property type="molecule type" value="Genomic_DNA"/>
</dbReference>
<proteinExistence type="predicted"/>
<keyword evidence="1" id="KW-0678">Repressor</keyword>
<evidence type="ECO:0000256" key="3">
    <source>
        <dbReference type="PROSITE-ProRule" id="PRU00335"/>
    </source>
</evidence>
<evidence type="ECO:0000256" key="2">
    <source>
        <dbReference type="ARBA" id="ARBA00023125"/>
    </source>
</evidence>
<organism evidence="5 6">
    <name type="scientific">Cytobacillus kochii</name>
    <dbReference type="NCBI Taxonomy" id="859143"/>
    <lineage>
        <taxon>Bacteria</taxon>
        <taxon>Bacillati</taxon>
        <taxon>Bacillota</taxon>
        <taxon>Bacilli</taxon>
        <taxon>Bacillales</taxon>
        <taxon>Bacillaceae</taxon>
        <taxon>Cytobacillus</taxon>
    </lineage>
</organism>
<dbReference type="Pfam" id="PF14278">
    <property type="entry name" value="TetR_C_8"/>
    <property type="match status" value="1"/>
</dbReference>
<feature type="DNA-binding region" description="H-T-H motif" evidence="3">
    <location>
        <begin position="35"/>
        <end position="54"/>
    </location>
</feature>
<dbReference type="InterPro" id="IPR023772">
    <property type="entry name" value="DNA-bd_HTH_TetR-type_CS"/>
</dbReference>
<accession>A0A248TMA7</accession>
<dbReference type="KEGG" id="bko:CKF48_19845"/>
<dbReference type="InterPro" id="IPR050624">
    <property type="entry name" value="HTH-type_Tx_Regulator"/>
</dbReference>
<dbReference type="PRINTS" id="PR00455">
    <property type="entry name" value="HTHTETR"/>
</dbReference>
<dbReference type="PROSITE" id="PS01081">
    <property type="entry name" value="HTH_TETR_1"/>
    <property type="match status" value="1"/>
</dbReference>
<dbReference type="Gene3D" id="1.10.357.10">
    <property type="entry name" value="Tetracycline Repressor, domain 2"/>
    <property type="match status" value="1"/>
</dbReference>
<dbReference type="GO" id="GO:0003677">
    <property type="term" value="F:DNA binding"/>
    <property type="evidence" value="ECO:0007669"/>
    <property type="project" value="UniProtKB-UniRule"/>
</dbReference>
<keyword evidence="2 3" id="KW-0238">DNA-binding</keyword>
<dbReference type="InterPro" id="IPR039532">
    <property type="entry name" value="TetR_C_Firmicutes"/>
</dbReference>
<protein>
    <submittedName>
        <fullName evidence="5">TetR family transcriptional regulator</fullName>
    </submittedName>
</protein>
<dbReference type="InterPro" id="IPR001647">
    <property type="entry name" value="HTH_TetR"/>
</dbReference>
<sequence>MSKKEKVDPRVVRTKRMLTDALISLIEEQGFEKVTVQAITKKAMLNRATFYLHFTDKYDLLEQSTDDMIDELKEAMKTSFVASKGTYDTESPNESFIQLFAQIGTYDYIYRVLLSESTMPHFRDKLTAVLSEFIADGMTVMQPDDDLLTIPREMAIRFYASAFLGVIIWWLKNDCPYTAKYMAAQLMKVTIQGPYKQVVIEQKSSL</sequence>
<evidence type="ECO:0000313" key="5">
    <source>
        <dbReference type="EMBL" id="ASV69368.1"/>
    </source>
</evidence>
<dbReference type="InterPro" id="IPR009057">
    <property type="entry name" value="Homeodomain-like_sf"/>
</dbReference>
<feature type="domain" description="HTH tetR-type" evidence="4">
    <location>
        <begin position="12"/>
        <end position="72"/>
    </location>
</feature>
<dbReference type="PROSITE" id="PS50977">
    <property type="entry name" value="HTH_TETR_2"/>
    <property type="match status" value="1"/>
</dbReference>
<evidence type="ECO:0000313" key="6">
    <source>
        <dbReference type="Proteomes" id="UP000215137"/>
    </source>
</evidence>
<dbReference type="Proteomes" id="UP000215137">
    <property type="component" value="Chromosome"/>
</dbReference>